<protein>
    <submittedName>
        <fullName evidence="2">Uncharacterized protein</fullName>
    </submittedName>
</protein>
<sequence length="279" mass="30551">MAATPPPPPHNEEDLAVPKGWSDDEDDEDLGKRSEEYPPVNEDETETRRIEENLKRWEVAERMKRKTARESKLSEPQASTLLSEVSRRASLLWTTTRTSPSQRNMNPSLGTHAALNSEDSVDVVPLDEIAATPTPSPTVTDQNPFANPESSPASPSTANPFIDPEAGTIMSPTEVPVEMDDSTATLTVPSTPTRPALLTASSSYRRPPTPKPLGLPPPRAPPPLAPETAPPPPPLPEPIHEEEEEEPQPTRWWHEWLCGLGEGDDRGGDHQAGRTNPFE</sequence>
<feature type="compositionally biased region" description="Basic and acidic residues" evidence="1">
    <location>
        <begin position="263"/>
        <end position="272"/>
    </location>
</feature>
<organism evidence="2 3">
    <name type="scientific">Roridomyces roridus</name>
    <dbReference type="NCBI Taxonomy" id="1738132"/>
    <lineage>
        <taxon>Eukaryota</taxon>
        <taxon>Fungi</taxon>
        <taxon>Dikarya</taxon>
        <taxon>Basidiomycota</taxon>
        <taxon>Agaricomycotina</taxon>
        <taxon>Agaricomycetes</taxon>
        <taxon>Agaricomycetidae</taxon>
        <taxon>Agaricales</taxon>
        <taxon>Marasmiineae</taxon>
        <taxon>Mycenaceae</taxon>
        <taxon>Roridomyces</taxon>
    </lineage>
</organism>
<dbReference type="AlphaFoldDB" id="A0AAD7CHK2"/>
<evidence type="ECO:0000313" key="2">
    <source>
        <dbReference type="EMBL" id="KAJ7647413.1"/>
    </source>
</evidence>
<dbReference type="EMBL" id="JARKIF010000002">
    <property type="protein sequence ID" value="KAJ7647413.1"/>
    <property type="molecule type" value="Genomic_DNA"/>
</dbReference>
<comment type="caution">
    <text evidence="2">The sequence shown here is derived from an EMBL/GenBank/DDBJ whole genome shotgun (WGS) entry which is preliminary data.</text>
</comment>
<keyword evidence="3" id="KW-1185">Reference proteome</keyword>
<feature type="compositionally biased region" description="Polar residues" evidence="1">
    <location>
        <begin position="137"/>
        <end position="159"/>
    </location>
</feature>
<reference evidence="2" key="1">
    <citation type="submission" date="2023-03" db="EMBL/GenBank/DDBJ databases">
        <title>Massive genome expansion in bonnet fungi (Mycena s.s.) driven by repeated elements and novel gene families across ecological guilds.</title>
        <authorList>
            <consortium name="Lawrence Berkeley National Laboratory"/>
            <person name="Harder C.B."/>
            <person name="Miyauchi S."/>
            <person name="Viragh M."/>
            <person name="Kuo A."/>
            <person name="Thoen E."/>
            <person name="Andreopoulos B."/>
            <person name="Lu D."/>
            <person name="Skrede I."/>
            <person name="Drula E."/>
            <person name="Henrissat B."/>
            <person name="Morin E."/>
            <person name="Kohler A."/>
            <person name="Barry K."/>
            <person name="LaButti K."/>
            <person name="Morin E."/>
            <person name="Salamov A."/>
            <person name="Lipzen A."/>
            <person name="Mereny Z."/>
            <person name="Hegedus B."/>
            <person name="Baldrian P."/>
            <person name="Stursova M."/>
            <person name="Weitz H."/>
            <person name="Taylor A."/>
            <person name="Grigoriev I.V."/>
            <person name="Nagy L.G."/>
            <person name="Martin F."/>
            <person name="Kauserud H."/>
        </authorList>
    </citation>
    <scope>NUCLEOTIDE SEQUENCE</scope>
    <source>
        <strain evidence="2">9284</strain>
    </source>
</reference>
<feature type="compositionally biased region" description="Polar residues" evidence="1">
    <location>
        <begin position="94"/>
        <end position="109"/>
    </location>
</feature>
<accession>A0AAD7CHK2</accession>
<gene>
    <name evidence="2" type="ORF">FB45DRAFT_975115</name>
</gene>
<name>A0AAD7CHK2_9AGAR</name>
<feature type="compositionally biased region" description="Polar residues" evidence="1">
    <location>
        <begin position="182"/>
        <end position="204"/>
    </location>
</feature>
<dbReference type="Proteomes" id="UP001221142">
    <property type="component" value="Unassembled WGS sequence"/>
</dbReference>
<feature type="region of interest" description="Disordered" evidence="1">
    <location>
        <begin position="94"/>
        <end position="279"/>
    </location>
</feature>
<feature type="compositionally biased region" description="Pro residues" evidence="1">
    <location>
        <begin position="207"/>
        <end position="237"/>
    </location>
</feature>
<evidence type="ECO:0000256" key="1">
    <source>
        <dbReference type="SAM" id="MobiDB-lite"/>
    </source>
</evidence>
<feature type="region of interest" description="Disordered" evidence="1">
    <location>
        <begin position="1"/>
        <end position="49"/>
    </location>
</feature>
<proteinExistence type="predicted"/>
<evidence type="ECO:0000313" key="3">
    <source>
        <dbReference type="Proteomes" id="UP001221142"/>
    </source>
</evidence>